<sequence>MMLQFIIKTISQAILSSLWLWYILITNSPCGLFSLPSPGALGLQVLSHDFVQKPLCYVTDRVAEGCMIPVNLPGSVTSAGGSSTDAEGSSPSAMEDLLQCAILCVQNGSCVGCSRSVSDSKQAHSQVYQHWPCYRVFPICQDENNEIEYLERTNACQNGGDWDQTVKRCSCADTVSYVGEFCQRSAESCAELEASGYSVGSLQTTFNISGYQGGISASCYLFGRWKDWAIVIFFRTSGSITTSFINRTWDEYREGFWESSSDNGWMGLSNMVKVLHHTRPTDVKLRVSIGDSRFKQTYHGFDLEEDEDYTLTYTSVSVIREYGTDVEPIPSPCFSELTNGSKFSTWDRDNDDDPVLNCAANAGGGWWYHWCNEDCNIFLPAYDTQNLEPESYTKIRIGGVNLRDWAGKIGNSRLFIYQPL</sequence>
<dbReference type="Gene3D" id="4.10.530.10">
    <property type="entry name" value="Gamma-fibrinogen Carboxyl Terminal Fragment, domain 2"/>
    <property type="match status" value="1"/>
</dbReference>
<dbReference type="Proteomes" id="UP000735302">
    <property type="component" value="Unassembled WGS sequence"/>
</dbReference>
<dbReference type="Gene3D" id="3.90.215.10">
    <property type="entry name" value="Gamma Fibrinogen, chain A, domain 1"/>
    <property type="match status" value="1"/>
</dbReference>
<proteinExistence type="predicted"/>
<dbReference type="InterPro" id="IPR014716">
    <property type="entry name" value="Fibrinogen_a/b/g_C_1"/>
</dbReference>
<dbReference type="SUPFAM" id="SSF56496">
    <property type="entry name" value="Fibrinogen C-terminal domain-like"/>
    <property type="match status" value="1"/>
</dbReference>
<dbReference type="Pfam" id="PF00147">
    <property type="entry name" value="Fibrinogen_C"/>
    <property type="match status" value="1"/>
</dbReference>
<gene>
    <name evidence="2" type="ORF">PoB_001094500</name>
</gene>
<dbReference type="AlphaFoldDB" id="A0AAV3YMX5"/>
<keyword evidence="3" id="KW-1185">Reference proteome</keyword>
<dbReference type="InterPro" id="IPR036056">
    <property type="entry name" value="Fibrinogen-like_C"/>
</dbReference>
<organism evidence="2 3">
    <name type="scientific">Plakobranchus ocellatus</name>
    <dbReference type="NCBI Taxonomy" id="259542"/>
    <lineage>
        <taxon>Eukaryota</taxon>
        <taxon>Metazoa</taxon>
        <taxon>Spiralia</taxon>
        <taxon>Lophotrochozoa</taxon>
        <taxon>Mollusca</taxon>
        <taxon>Gastropoda</taxon>
        <taxon>Heterobranchia</taxon>
        <taxon>Euthyneura</taxon>
        <taxon>Panpulmonata</taxon>
        <taxon>Sacoglossa</taxon>
        <taxon>Placobranchoidea</taxon>
        <taxon>Plakobranchidae</taxon>
        <taxon>Plakobranchus</taxon>
    </lineage>
</organism>
<dbReference type="PANTHER" id="PTHR19143:SF444">
    <property type="entry name" value="PROTEIN SCABROUS"/>
    <property type="match status" value="1"/>
</dbReference>
<dbReference type="EMBL" id="BLXT01001319">
    <property type="protein sequence ID" value="GFN84439.1"/>
    <property type="molecule type" value="Genomic_DNA"/>
</dbReference>
<evidence type="ECO:0000313" key="3">
    <source>
        <dbReference type="Proteomes" id="UP000735302"/>
    </source>
</evidence>
<reference evidence="2 3" key="1">
    <citation type="journal article" date="2021" name="Elife">
        <title>Chloroplast acquisition without the gene transfer in kleptoplastic sea slugs, Plakobranchus ocellatus.</title>
        <authorList>
            <person name="Maeda T."/>
            <person name="Takahashi S."/>
            <person name="Yoshida T."/>
            <person name="Shimamura S."/>
            <person name="Takaki Y."/>
            <person name="Nagai Y."/>
            <person name="Toyoda A."/>
            <person name="Suzuki Y."/>
            <person name="Arimoto A."/>
            <person name="Ishii H."/>
            <person name="Satoh N."/>
            <person name="Nishiyama T."/>
            <person name="Hasebe M."/>
            <person name="Maruyama T."/>
            <person name="Minagawa J."/>
            <person name="Obokata J."/>
            <person name="Shigenobu S."/>
        </authorList>
    </citation>
    <scope>NUCLEOTIDE SEQUENCE [LARGE SCALE GENOMIC DNA]</scope>
</reference>
<evidence type="ECO:0000313" key="2">
    <source>
        <dbReference type="EMBL" id="GFN84439.1"/>
    </source>
</evidence>
<evidence type="ECO:0000259" key="1">
    <source>
        <dbReference type="PROSITE" id="PS51406"/>
    </source>
</evidence>
<dbReference type="SMART" id="SM00186">
    <property type="entry name" value="FBG"/>
    <property type="match status" value="1"/>
</dbReference>
<protein>
    <submittedName>
        <fullName evidence="2">Angiopoietin-related protein 1-like</fullName>
    </submittedName>
</protein>
<feature type="domain" description="Fibrinogen C-terminal" evidence="1">
    <location>
        <begin position="180"/>
        <end position="371"/>
    </location>
</feature>
<dbReference type="GO" id="GO:0005615">
    <property type="term" value="C:extracellular space"/>
    <property type="evidence" value="ECO:0007669"/>
    <property type="project" value="TreeGrafter"/>
</dbReference>
<dbReference type="InterPro" id="IPR050373">
    <property type="entry name" value="Fibrinogen_C-term_domain"/>
</dbReference>
<dbReference type="PANTHER" id="PTHR19143">
    <property type="entry name" value="FIBRINOGEN/TENASCIN/ANGIOPOEITIN"/>
    <property type="match status" value="1"/>
</dbReference>
<dbReference type="InterPro" id="IPR002181">
    <property type="entry name" value="Fibrinogen_a/b/g_C_dom"/>
</dbReference>
<dbReference type="PROSITE" id="PS51406">
    <property type="entry name" value="FIBRINOGEN_C_2"/>
    <property type="match status" value="1"/>
</dbReference>
<name>A0AAV3YMX5_9GAST</name>
<accession>A0AAV3YMX5</accession>
<comment type="caution">
    <text evidence="2">The sequence shown here is derived from an EMBL/GenBank/DDBJ whole genome shotgun (WGS) entry which is preliminary data.</text>
</comment>